<dbReference type="STRING" id="223184.AS25_04975"/>
<dbReference type="SUPFAM" id="SSF103473">
    <property type="entry name" value="MFS general substrate transporter"/>
    <property type="match status" value="1"/>
</dbReference>
<feature type="transmembrane region" description="Helical" evidence="6">
    <location>
        <begin position="150"/>
        <end position="173"/>
    </location>
</feature>
<name>A0A0B0DFZ9_9MICC</name>
<evidence type="ECO:0000256" key="1">
    <source>
        <dbReference type="ARBA" id="ARBA00004141"/>
    </source>
</evidence>
<dbReference type="AlphaFoldDB" id="A0A0B0DFZ9"/>
<reference evidence="7 8" key="1">
    <citation type="submission" date="2014-09" db="EMBL/GenBank/DDBJ databases">
        <title>High-quality draft genome sequence of Kocuria marina SO9-6, an actinobacterium isolated from a copper mine.</title>
        <authorList>
            <person name="Castro D.B."/>
            <person name="Pereira L.B."/>
            <person name="Silva M.V."/>
            <person name="Silva B.P."/>
            <person name="Zanardi B.R."/>
            <person name="Carlos C."/>
            <person name="Belgini D.R."/>
            <person name="Limache E.G."/>
            <person name="Lacerda G.V."/>
            <person name="Nery M.B."/>
            <person name="Gomes M.B."/>
            <person name="Souza S."/>
            <person name="Silva T.M."/>
            <person name="Rodrigues V.D."/>
            <person name="Paulino L.C."/>
            <person name="Vicentini R."/>
            <person name="Ferraz L.F."/>
            <person name="Ottoboni L.M."/>
        </authorList>
    </citation>
    <scope>NUCLEOTIDE SEQUENCE [LARGE SCALE GENOMIC DNA]</scope>
    <source>
        <strain evidence="7 8">SO9-6</strain>
    </source>
</reference>
<dbReference type="InterPro" id="IPR036259">
    <property type="entry name" value="MFS_trans_sf"/>
</dbReference>
<dbReference type="RefSeq" id="WP_035962225.1">
    <property type="nucleotide sequence ID" value="NZ_JROM01000016.1"/>
</dbReference>
<evidence type="ECO:0000256" key="4">
    <source>
        <dbReference type="ARBA" id="ARBA00022989"/>
    </source>
</evidence>
<gene>
    <name evidence="7" type="ORF">AS25_04975</name>
</gene>
<feature type="transmembrane region" description="Helical" evidence="6">
    <location>
        <begin position="21"/>
        <end position="44"/>
    </location>
</feature>
<dbReference type="PANTHER" id="PTHR12778:SF10">
    <property type="entry name" value="MAJOR FACILITATOR SUPERFAMILY DOMAIN-CONTAINING PROTEIN 3"/>
    <property type="match status" value="1"/>
</dbReference>
<keyword evidence="5 6" id="KW-0472">Membrane</keyword>
<feature type="transmembrane region" description="Helical" evidence="6">
    <location>
        <begin position="179"/>
        <end position="198"/>
    </location>
</feature>
<evidence type="ECO:0000256" key="3">
    <source>
        <dbReference type="ARBA" id="ARBA00022692"/>
    </source>
</evidence>
<comment type="subcellular location">
    <subcellularLocation>
        <location evidence="1">Membrane</location>
        <topology evidence="1">Multi-pass membrane protein</topology>
    </subcellularLocation>
</comment>
<accession>A0A0B0DFZ9</accession>
<evidence type="ECO:0000256" key="2">
    <source>
        <dbReference type="ARBA" id="ARBA00022448"/>
    </source>
</evidence>
<dbReference type="Gene3D" id="1.20.1250.20">
    <property type="entry name" value="MFS general substrate transporter like domains"/>
    <property type="match status" value="2"/>
</dbReference>
<evidence type="ECO:0000313" key="8">
    <source>
        <dbReference type="Proteomes" id="UP000030664"/>
    </source>
</evidence>
<protein>
    <submittedName>
        <fullName evidence="7">MFS transporter</fullName>
    </submittedName>
</protein>
<dbReference type="Pfam" id="PF07690">
    <property type="entry name" value="MFS_1"/>
    <property type="match status" value="1"/>
</dbReference>
<feature type="transmembrane region" description="Helical" evidence="6">
    <location>
        <begin position="293"/>
        <end position="314"/>
    </location>
</feature>
<dbReference type="GO" id="GO:0016020">
    <property type="term" value="C:membrane"/>
    <property type="evidence" value="ECO:0007669"/>
    <property type="project" value="UniProtKB-SubCell"/>
</dbReference>
<feature type="transmembrane region" description="Helical" evidence="6">
    <location>
        <begin position="326"/>
        <end position="351"/>
    </location>
</feature>
<keyword evidence="3 6" id="KW-0812">Transmembrane</keyword>
<sequence>MSTMTLSAPAGIRTNRGFWGLLWALYTTQFIGAAFLSTGLVGILRDGGTDLGTLGALQLLALVWPVKFLWAPLIDRWAPGRARGHYRSWLLVLQPLMVLALLAMAVFADPQDGLGVIVILAAAFVLFSATQDIAADALSVRGLDRSQHDLGAGVQVGASYIGTVIGGGLALLVYDAWGWRAAVIALALCTAAAMVPVLRHREPERAASNARPRGLSGMFGVLAVPGAKAWALGGVPLVTFGSAAVWSLVTPALVDAGWSLAFIGAVTSMIAAVPALAAALLGGRLCRRRGRGVTLLVGAGIQLLGGVCLAPVVWPGAGVDQWLQVPLGVVGACGVLAGYTVMNTGIYAVNLDLARPGCAGADFTLLSSIGMLGGSIGAWAGLFLAGMAGYGASLVLGLAVAVAGVIVCRSHPLLTRRA</sequence>
<feature type="transmembrane region" description="Helical" evidence="6">
    <location>
        <begin position="258"/>
        <end position="281"/>
    </location>
</feature>
<dbReference type="InterPro" id="IPR011701">
    <property type="entry name" value="MFS"/>
</dbReference>
<organism evidence="7 8">
    <name type="scientific">Kocuria marina</name>
    <dbReference type="NCBI Taxonomy" id="223184"/>
    <lineage>
        <taxon>Bacteria</taxon>
        <taxon>Bacillati</taxon>
        <taxon>Actinomycetota</taxon>
        <taxon>Actinomycetes</taxon>
        <taxon>Micrococcales</taxon>
        <taxon>Micrococcaceae</taxon>
        <taxon>Kocuria</taxon>
    </lineage>
</organism>
<feature type="transmembrane region" description="Helical" evidence="6">
    <location>
        <begin position="219"/>
        <end position="246"/>
    </location>
</feature>
<dbReference type="eggNOG" id="COG2814">
    <property type="taxonomic scope" value="Bacteria"/>
</dbReference>
<feature type="transmembrane region" description="Helical" evidence="6">
    <location>
        <begin position="114"/>
        <end position="138"/>
    </location>
</feature>
<dbReference type="PANTHER" id="PTHR12778">
    <property type="entry name" value="SOLUTE CARRIER FAMILY 33 ACETYL-COA TRANSPORTER -RELATED"/>
    <property type="match status" value="1"/>
</dbReference>
<keyword evidence="2" id="KW-0813">Transport</keyword>
<feature type="transmembrane region" description="Helical" evidence="6">
    <location>
        <begin position="363"/>
        <end position="384"/>
    </location>
</feature>
<feature type="transmembrane region" description="Helical" evidence="6">
    <location>
        <begin position="86"/>
        <end position="108"/>
    </location>
</feature>
<evidence type="ECO:0000256" key="5">
    <source>
        <dbReference type="ARBA" id="ARBA00023136"/>
    </source>
</evidence>
<comment type="caution">
    <text evidence="7">The sequence shown here is derived from an EMBL/GenBank/DDBJ whole genome shotgun (WGS) entry which is preliminary data.</text>
</comment>
<dbReference type="Proteomes" id="UP000030664">
    <property type="component" value="Unassembled WGS sequence"/>
</dbReference>
<feature type="transmembrane region" description="Helical" evidence="6">
    <location>
        <begin position="56"/>
        <end position="74"/>
    </location>
</feature>
<proteinExistence type="predicted"/>
<dbReference type="InterPro" id="IPR004752">
    <property type="entry name" value="AmpG_permease/AT-1"/>
</dbReference>
<keyword evidence="4 6" id="KW-1133">Transmembrane helix</keyword>
<evidence type="ECO:0000256" key="6">
    <source>
        <dbReference type="SAM" id="Phobius"/>
    </source>
</evidence>
<dbReference type="EMBL" id="JROM01000016">
    <property type="protein sequence ID" value="KHE75087.1"/>
    <property type="molecule type" value="Genomic_DNA"/>
</dbReference>
<dbReference type="GO" id="GO:0022857">
    <property type="term" value="F:transmembrane transporter activity"/>
    <property type="evidence" value="ECO:0007669"/>
    <property type="project" value="InterPro"/>
</dbReference>
<feature type="transmembrane region" description="Helical" evidence="6">
    <location>
        <begin position="390"/>
        <end position="408"/>
    </location>
</feature>
<evidence type="ECO:0000313" key="7">
    <source>
        <dbReference type="EMBL" id="KHE75087.1"/>
    </source>
</evidence>